<keyword evidence="2" id="KW-1185">Reference proteome</keyword>
<reference evidence="1" key="1">
    <citation type="submission" date="2022-07" db="EMBL/GenBank/DDBJ databases">
        <title>Phylogenomic reconstructions and comparative analyses of Kickxellomycotina fungi.</title>
        <authorList>
            <person name="Reynolds N.K."/>
            <person name="Stajich J.E."/>
            <person name="Barry K."/>
            <person name="Grigoriev I.V."/>
            <person name="Crous P."/>
            <person name="Smith M.E."/>
        </authorList>
    </citation>
    <scope>NUCLEOTIDE SEQUENCE</scope>
    <source>
        <strain evidence="1">NBRC 100468</strain>
    </source>
</reference>
<organism evidence="1 2">
    <name type="scientific">Mycoemilia scoparia</name>
    <dbReference type="NCBI Taxonomy" id="417184"/>
    <lineage>
        <taxon>Eukaryota</taxon>
        <taxon>Fungi</taxon>
        <taxon>Fungi incertae sedis</taxon>
        <taxon>Zoopagomycota</taxon>
        <taxon>Kickxellomycotina</taxon>
        <taxon>Kickxellomycetes</taxon>
        <taxon>Kickxellales</taxon>
        <taxon>Kickxellaceae</taxon>
        <taxon>Mycoemilia</taxon>
    </lineage>
</organism>
<evidence type="ECO:0000313" key="1">
    <source>
        <dbReference type="EMBL" id="KAJ1914262.1"/>
    </source>
</evidence>
<proteinExistence type="predicted"/>
<comment type="caution">
    <text evidence="1">The sequence shown here is derived from an EMBL/GenBank/DDBJ whole genome shotgun (WGS) entry which is preliminary data.</text>
</comment>
<gene>
    <name evidence="1" type="ORF">H4219_004874</name>
</gene>
<dbReference type="AlphaFoldDB" id="A0A9W7ZZR9"/>
<dbReference type="EMBL" id="JANBPU010000208">
    <property type="protein sequence ID" value="KAJ1914262.1"/>
    <property type="molecule type" value="Genomic_DNA"/>
</dbReference>
<dbReference type="Proteomes" id="UP001150538">
    <property type="component" value="Unassembled WGS sequence"/>
</dbReference>
<protein>
    <submittedName>
        <fullName evidence="1">Uncharacterized protein</fullName>
    </submittedName>
</protein>
<sequence>MTAQISRLALLIKNKTVMNNQDIYEGKVVRKDGVLCFLSNGYRLKPMDRSHYLCSAVLDTEGKKQQVNCIEAATIDQIEEADVDTAKKRRYEPIEQDNCGIPIVKKARVQTDQLITTPMTNEPITKDEPMKGTKNKPAYCIRSAIEEPPLLVHIQEAMEQATISMPVYRFLGMSKEGHHFMHSIITRKCLANTDVAETHDNRVIVEPTVETANYQMSRSKDLYSIKAV</sequence>
<accession>A0A9W7ZZR9</accession>
<evidence type="ECO:0000313" key="2">
    <source>
        <dbReference type="Proteomes" id="UP001150538"/>
    </source>
</evidence>
<name>A0A9W7ZZR9_9FUNG</name>